<evidence type="ECO:0000313" key="12">
    <source>
        <dbReference type="Proteomes" id="UP001373159"/>
    </source>
</evidence>
<evidence type="ECO:0000256" key="4">
    <source>
        <dbReference type="ARBA" id="ARBA00022679"/>
    </source>
</evidence>
<comment type="caution">
    <text evidence="11">The sequence shown here is derived from an EMBL/GenBank/DDBJ whole genome shotgun (WGS) entry which is preliminary data.</text>
</comment>
<feature type="compositionally biased region" description="Basic and acidic residues" evidence="9">
    <location>
        <begin position="517"/>
        <end position="527"/>
    </location>
</feature>
<evidence type="ECO:0000256" key="3">
    <source>
        <dbReference type="ARBA" id="ARBA00022676"/>
    </source>
</evidence>
<dbReference type="Proteomes" id="UP001373159">
    <property type="component" value="Unassembled WGS sequence"/>
</dbReference>
<dbReference type="InterPro" id="IPR029057">
    <property type="entry name" value="PRTase-like"/>
</dbReference>
<evidence type="ECO:0000256" key="7">
    <source>
        <dbReference type="HAMAP-Rule" id="MF_01931"/>
    </source>
</evidence>
<evidence type="ECO:0000256" key="6">
    <source>
        <dbReference type="ARBA" id="ARBA00022962"/>
    </source>
</evidence>
<feature type="domain" description="Glutamine amidotransferase type-2" evidence="10">
    <location>
        <begin position="12"/>
        <end position="232"/>
    </location>
</feature>
<comment type="pathway">
    <text evidence="1 7 8">Purine metabolism; IMP biosynthesis via de novo pathway; N(1)-(5-phospho-D-ribosyl)glycinamide from 5-phospho-alpha-D-ribose 1-diphosphate: step 1/2.</text>
</comment>
<comment type="cofactor">
    <cofactor evidence="7">
        <name>Mg(2+)</name>
        <dbReference type="ChEBI" id="CHEBI:18420"/>
    </cofactor>
    <text evidence="7">Binds 1 Mg(2+) ion per subunit.</text>
</comment>
<dbReference type="Pfam" id="PF13537">
    <property type="entry name" value="GATase_7"/>
    <property type="match status" value="1"/>
</dbReference>
<evidence type="ECO:0000256" key="8">
    <source>
        <dbReference type="PIRNR" id="PIRNR000485"/>
    </source>
</evidence>
<evidence type="ECO:0000313" key="11">
    <source>
        <dbReference type="EMBL" id="MEK0306373.1"/>
    </source>
</evidence>
<dbReference type="HAMAP" id="MF_01931">
    <property type="entry name" value="PurF"/>
    <property type="match status" value="1"/>
</dbReference>
<comment type="catalytic activity">
    <reaction evidence="7 8">
        <text>5-phospho-beta-D-ribosylamine + L-glutamate + diphosphate = 5-phospho-alpha-D-ribose 1-diphosphate + L-glutamine + H2O</text>
        <dbReference type="Rhea" id="RHEA:14905"/>
        <dbReference type="ChEBI" id="CHEBI:15377"/>
        <dbReference type="ChEBI" id="CHEBI:29985"/>
        <dbReference type="ChEBI" id="CHEBI:33019"/>
        <dbReference type="ChEBI" id="CHEBI:58017"/>
        <dbReference type="ChEBI" id="CHEBI:58359"/>
        <dbReference type="ChEBI" id="CHEBI:58681"/>
        <dbReference type="EC" id="2.4.2.14"/>
    </reaction>
</comment>
<keyword evidence="6 7" id="KW-0315">Glutamine amidotransferase</keyword>
<reference evidence="11 12" key="1">
    <citation type="submission" date="2024-02" db="EMBL/GenBank/DDBJ databases">
        <title>Bifidobacterium honeyensis sp. nov., isolated from the comb honey.</title>
        <authorList>
            <person name="Liu W."/>
            <person name="Li Y."/>
        </authorList>
    </citation>
    <scope>NUCLEOTIDE SEQUENCE [LARGE SCALE GENOMIC DNA]</scope>
    <source>
        <strain evidence="11 12">IMAU50988</strain>
    </source>
</reference>
<evidence type="ECO:0000256" key="9">
    <source>
        <dbReference type="SAM" id="MobiDB-lite"/>
    </source>
</evidence>
<protein>
    <recommendedName>
        <fullName evidence="7">Amidophosphoribosyltransferase</fullName>
        <shortName evidence="7">ATase</shortName>
        <ecNumber evidence="7">2.4.2.14</ecNumber>
    </recommendedName>
    <alternativeName>
        <fullName evidence="7">Glutamine phosphoribosylpyrophosphate amidotransferase</fullName>
        <shortName evidence="7">GPATase</shortName>
    </alternativeName>
</protein>
<evidence type="ECO:0000256" key="1">
    <source>
        <dbReference type="ARBA" id="ARBA00005209"/>
    </source>
</evidence>
<dbReference type="InterPro" id="IPR000836">
    <property type="entry name" value="PRTase_dom"/>
</dbReference>
<comment type="caution">
    <text evidence="7">Lacks conserved residue(s) required for the propagation of feature annotation.</text>
</comment>
<organism evidence="11 12">
    <name type="scientific">Bifidobacterium favimelis</name>
    <dbReference type="NCBI Taxonomy" id="3122979"/>
    <lineage>
        <taxon>Bacteria</taxon>
        <taxon>Bacillati</taxon>
        <taxon>Actinomycetota</taxon>
        <taxon>Actinomycetes</taxon>
        <taxon>Bifidobacteriales</taxon>
        <taxon>Bifidobacteriaceae</taxon>
        <taxon>Bifidobacterium</taxon>
    </lineage>
</organism>
<feature type="binding site" evidence="7">
    <location>
        <position position="295"/>
    </location>
    <ligand>
        <name>Mg(2+)</name>
        <dbReference type="ChEBI" id="CHEBI:18420"/>
    </ligand>
</feature>
<comment type="similarity">
    <text evidence="2 7 8">In the C-terminal section; belongs to the purine/pyrimidine phosphoribosyltransferase family.</text>
</comment>
<feature type="binding site" evidence="7">
    <location>
        <position position="358"/>
    </location>
    <ligand>
        <name>Mg(2+)</name>
        <dbReference type="ChEBI" id="CHEBI:18420"/>
    </ligand>
</feature>
<keyword evidence="7" id="KW-0460">Magnesium</keyword>
<keyword evidence="7" id="KW-0479">Metal-binding</keyword>
<dbReference type="SUPFAM" id="SSF53271">
    <property type="entry name" value="PRTase-like"/>
    <property type="match status" value="1"/>
</dbReference>
<keyword evidence="3 7" id="KW-0328">Glycosyltransferase</keyword>
<feature type="region of interest" description="Disordered" evidence="9">
    <location>
        <begin position="487"/>
        <end position="527"/>
    </location>
</feature>
<dbReference type="PANTHER" id="PTHR11907">
    <property type="entry name" value="AMIDOPHOSPHORIBOSYLTRANSFERASE"/>
    <property type="match status" value="1"/>
</dbReference>
<dbReference type="EMBL" id="JBANBB010000001">
    <property type="protein sequence ID" value="MEK0306373.1"/>
    <property type="molecule type" value="Genomic_DNA"/>
</dbReference>
<evidence type="ECO:0000256" key="2">
    <source>
        <dbReference type="ARBA" id="ARBA00010138"/>
    </source>
</evidence>
<name>A0ABU8ZMA0_9BIFI</name>
<dbReference type="InterPro" id="IPR017932">
    <property type="entry name" value="GATase_2_dom"/>
</dbReference>
<gene>
    <name evidence="7 11" type="primary">purF</name>
    <name evidence="11" type="ORF">V8P97_02660</name>
</gene>
<dbReference type="PIRSF" id="PIRSF000485">
    <property type="entry name" value="Amd_phspho_trans"/>
    <property type="match status" value="1"/>
</dbReference>
<feature type="compositionally biased region" description="Basic and acidic residues" evidence="9">
    <location>
        <begin position="491"/>
        <end position="507"/>
    </location>
</feature>
<comment type="function">
    <text evidence="7">Catalyzes the formation of phosphoribosylamine from phosphoribosylpyrophosphate (PRPP) and glutamine.</text>
</comment>
<dbReference type="Gene3D" id="3.40.50.2020">
    <property type="match status" value="1"/>
</dbReference>
<keyword evidence="4 7" id="KW-0808">Transferase</keyword>
<evidence type="ECO:0000259" key="10">
    <source>
        <dbReference type="PROSITE" id="PS51278"/>
    </source>
</evidence>
<keyword evidence="5 7" id="KW-0658">Purine biosynthesis</keyword>
<dbReference type="InterPro" id="IPR035584">
    <property type="entry name" value="PurF_N"/>
</dbReference>
<dbReference type="NCBIfam" id="TIGR01134">
    <property type="entry name" value="purF"/>
    <property type="match status" value="1"/>
</dbReference>
<accession>A0ABU8ZMA0</accession>
<feature type="binding site" evidence="7">
    <location>
        <position position="357"/>
    </location>
    <ligand>
        <name>Mg(2+)</name>
        <dbReference type="ChEBI" id="CHEBI:18420"/>
    </ligand>
</feature>
<sequence>MSLELEGVHEECGVFGVWGHPDAARLTYFGLHALQHRGQEGAGIVSNDHGHLIGHRGLGLLTQVFPDETVIDRLTGDRAIGHVRYATAGSASIENIQPFVFRFQDGDIALCHNGNLTNCTSLKAGLERDGAIFHSNSDTEVLMHLIRRSRKPDFMDALKEALSQVHGGFAYLLMTGEAMIGALDPNGFRPLSLGRMSNGAYVLASETCALDVVGAQLVRDIHPGEIVRIDDGGYRIDTYTDRTRLAICSMEFIYFARPDSNIYGVNVHSARKRMGARLAAEAPARADMVVGVPNSSLSAASGYAEAAGLPDEMGLIKNQYVARTFIQPSQELREQGVRMKLAAVRGVVAGKRVVVVDDSIVRGTTSRRIVRLLREAGAREVHMRIASPPLRYPCYYGIDISRTSELIAAHKSVEEIRDYIGADSLAYLSLDGLVESIGLKADAPYGGLCVAYFNGDYPTPLDDYEASFLAGLTPAERARLAPAMKAYGGVDHPEGDRTCPDGPADRTTRKRTGPDGPAKEPKGEEDA</sequence>
<dbReference type="RefSeq" id="WP_340468884.1">
    <property type="nucleotide sequence ID" value="NZ_JBANBB010000001.1"/>
</dbReference>
<dbReference type="CDD" id="cd06223">
    <property type="entry name" value="PRTases_typeI"/>
    <property type="match status" value="1"/>
</dbReference>
<keyword evidence="12" id="KW-1185">Reference proteome</keyword>
<dbReference type="CDD" id="cd00715">
    <property type="entry name" value="GPATase_N"/>
    <property type="match status" value="1"/>
</dbReference>
<dbReference type="InterPro" id="IPR005854">
    <property type="entry name" value="PurF"/>
</dbReference>
<evidence type="ECO:0000256" key="5">
    <source>
        <dbReference type="ARBA" id="ARBA00022755"/>
    </source>
</evidence>
<feature type="active site" description="Nucleophile" evidence="7">
    <location>
        <position position="12"/>
    </location>
</feature>
<dbReference type="InterPro" id="IPR029055">
    <property type="entry name" value="Ntn_hydrolases_N"/>
</dbReference>
<proteinExistence type="inferred from homology"/>
<dbReference type="EC" id="2.4.2.14" evidence="7"/>
<dbReference type="Gene3D" id="3.60.20.10">
    <property type="entry name" value="Glutamine Phosphoribosylpyrophosphate, subunit 1, domain 1"/>
    <property type="match status" value="1"/>
</dbReference>
<dbReference type="SUPFAM" id="SSF56235">
    <property type="entry name" value="N-terminal nucleophile aminohydrolases (Ntn hydrolases)"/>
    <property type="match status" value="1"/>
</dbReference>
<dbReference type="GO" id="GO:0004044">
    <property type="term" value="F:amidophosphoribosyltransferase activity"/>
    <property type="evidence" value="ECO:0007669"/>
    <property type="project" value="UniProtKB-EC"/>
</dbReference>
<dbReference type="PROSITE" id="PS51278">
    <property type="entry name" value="GATASE_TYPE_2"/>
    <property type="match status" value="1"/>
</dbReference>
<dbReference type="Pfam" id="PF00156">
    <property type="entry name" value="Pribosyltran"/>
    <property type="match status" value="1"/>
</dbReference>